<evidence type="ECO:0000313" key="4">
    <source>
        <dbReference type="EMBL" id="GMH02395.1"/>
    </source>
</evidence>
<evidence type="ECO:0000259" key="2">
    <source>
        <dbReference type="Pfam" id="PF05703"/>
    </source>
</evidence>
<feature type="domain" description="Pleckstrin-like plant" evidence="3">
    <location>
        <begin position="362"/>
        <end position="454"/>
    </location>
</feature>
<dbReference type="AlphaFoldDB" id="A0AAD3S0Z2"/>
<proteinExistence type="predicted"/>
<organism evidence="4 5">
    <name type="scientific">Nepenthes gracilis</name>
    <name type="common">Slender pitcher plant</name>
    <dbReference type="NCBI Taxonomy" id="150966"/>
    <lineage>
        <taxon>Eukaryota</taxon>
        <taxon>Viridiplantae</taxon>
        <taxon>Streptophyta</taxon>
        <taxon>Embryophyta</taxon>
        <taxon>Tracheophyta</taxon>
        <taxon>Spermatophyta</taxon>
        <taxon>Magnoliopsida</taxon>
        <taxon>eudicotyledons</taxon>
        <taxon>Gunneridae</taxon>
        <taxon>Pentapetalae</taxon>
        <taxon>Caryophyllales</taxon>
        <taxon>Nepenthaceae</taxon>
        <taxon>Nepenthes</taxon>
    </lineage>
</organism>
<dbReference type="Pfam" id="PF05703">
    <property type="entry name" value="Auxin_canalis"/>
    <property type="match status" value="1"/>
</dbReference>
<sequence length="534" mass="57501">MEDMKVMLTTTCNSSDARLPESPRLPMEFLSRSWSLHALQLSKSLSLPFPPSSFETVGSCAAPPISEEDANAAEEREPGQRLKKLVPGNSFSFASSATSQLVLERIMSQTEVSPLTSGRPSSSEPIANGFSPAEMGTPPLLSPPRDFDHKFLTSNATPQPLLSGSRVGTKSGCGTLAGGGSKTVGRWLKDRRERKKEETRAQNAQLHAAISVAAVAAALAATAAATAAASGRGKDEQAAMADMAVATATTLVAARCVEAAEAMGAEHDHLASVISSAVNVQSHGDIMTLTAAAATALRGAATLKARTRKEGYNIASVLPVQRGLGIAVGSNADGGNCHNDERFTGEDFFGLCNERLLARGGELLKRTRTGEFHWKIISVYINKLDQVVLKMKSKHAAGTITKKKKKVLLEVLKEMPPWPERCVAEGGEKRRYFGLKTVTQRVIEFECKNQQERKTPLLNKSERKGEVGWRCYVGLARVGTVGFFVGAESAEVLKEMPPWPERCVAEGGEKRRYFGLKTVISTGHRVRVQESARV</sequence>
<dbReference type="InterPro" id="IPR013666">
    <property type="entry name" value="PH_pln"/>
</dbReference>
<feature type="compositionally biased region" description="Polar residues" evidence="1">
    <location>
        <begin position="112"/>
        <end position="125"/>
    </location>
</feature>
<keyword evidence="5" id="KW-1185">Reference proteome</keyword>
<evidence type="ECO:0000259" key="3">
    <source>
        <dbReference type="Pfam" id="PF08458"/>
    </source>
</evidence>
<dbReference type="EMBL" id="BSYO01000003">
    <property type="protein sequence ID" value="GMH02395.1"/>
    <property type="molecule type" value="Genomic_DNA"/>
</dbReference>
<accession>A0AAD3S0Z2</accession>
<dbReference type="GO" id="GO:0010305">
    <property type="term" value="P:leaf vascular tissue pattern formation"/>
    <property type="evidence" value="ECO:0007669"/>
    <property type="project" value="TreeGrafter"/>
</dbReference>
<feature type="domain" description="VAN3-binding protein-like auxin canalisation" evidence="2">
    <location>
        <begin position="20"/>
        <end position="322"/>
    </location>
</feature>
<dbReference type="Pfam" id="PF08458">
    <property type="entry name" value="PH_2"/>
    <property type="match status" value="1"/>
</dbReference>
<dbReference type="InterPro" id="IPR008546">
    <property type="entry name" value="VAN3-bd-like_auxin_canal"/>
</dbReference>
<gene>
    <name evidence="4" type="ORF">Nepgr_004234</name>
</gene>
<dbReference type="GO" id="GO:0010087">
    <property type="term" value="P:phloem or xylem histogenesis"/>
    <property type="evidence" value="ECO:0007669"/>
    <property type="project" value="TreeGrafter"/>
</dbReference>
<feature type="compositionally biased region" description="Polar residues" evidence="1">
    <location>
        <begin position="152"/>
        <end position="168"/>
    </location>
</feature>
<dbReference type="InterPro" id="IPR040269">
    <property type="entry name" value="VAB"/>
</dbReference>
<dbReference type="PANTHER" id="PTHR31351:SF4">
    <property type="entry name" value="AUXIN CANALIZATION PROTEIN (DUF828)"/>
    <property type="match status" value="1"/>
</dbReference>
<dbReference type="Proteomes" id="UP001279734">
    <property type="component" value="Unassembled WGS sequence"/>
</dbReference>
<name>A0AAD3S0Z2_NEPGR</name>
<feature type="compositionally biased region" description="Basic and acidic residues" evidence="1">
    <location>
        <begin position="187"/>
        <end position="200"/>
    </location>
</feature>
<protein>
    <submittedName>
        <fullName evidence="4">Uncharacterized protein</fullName>
    </submittedName>
</protein>
<dbReference type="GO" id="GO:0009734">
    <property type="term" value="P:auxin-activated signaling pathway"/>
    <property type="evidence" value="ECO:0007669"/>
    <property type="project" value="TreeGrafter"/>
</dbReference>
<evidence type="ECO:0000313" key="5">
    <source>
        <dbReference type="Proteomes" id="UP001279734"/>
    </source>
</evidence>
<comment type="caution">
    <text evidence="4">The sequence shown here is derived from an EMBL/GenBank/DDBJ whole genome shotgun (WGS) entry which is preliminary data.</text>
</comment>
<feature type="region of interest" description="Disordered" evidence="1">
    <location>
        <begin position="112"/>
        <end position="200"/>
    </location>
</feature>
<dbReference type="PANTHER" id="PTHR31351">
    <property type="entry name" value="EXPRESSED PROTEIN"/>
    <property type="match status" value="1"/>
</dbReference>
<reference evidence="4" key="1">
    <citation type="submission" date="2023-05" db="EMBL/GenBank/DDBJ databases">
        <title>Nepenthes gracilis genome sequencing.</title>
        <authorList>
            <person name="Fukushima K."/>
        </authorList>
    </citation>
    <scope>NUCLEOTIDE SEQUENCE</scope>
    <source>
        <strain evidence="4">SING2019-196</strain>
    </source>
</reference>
<evidence type="ECO:0000256" key="1">
    <source>
        <dbReference type="SAM" id="MobiDB-lite"/>
    </source>
</evidence>